<keyword evidence="6" id="KW-0813">Transport</keyword>
<reference evidence="9" key="1">
    <citation type="submission" date="2017-02" db="EMBL/GenBank/DDBJ databases">
        <authorList>
            <person name="Varghese N."/>
            <person name="Submissions S."/>
        </authorList>
    </citation>
    <scope>NUCLEOTIDE SEQUENCE [LARGE SCALE GENOMIC DNA]</scope>
    <source>
        <strain evidence="9">DSM 24967</strain>
    </source>
</reference>
<dbReference type="Gene3D" id="1.10.3470.10">
    <property type="entry name" value="ABC transporter involved in vitamin B12 uptake, BtuC"/>
    <property type="match status" value="1"/>
</dbReference>
<feature type="transmembrane region" description="Helical" evidence="7">
    <location>
        <begin position="132"/>
        <end position="155"/>
    </location>
</feature>
<feature type="transmembrane region" description="Helical" evidence="7">
    <location>
        <begin position="94"/>
        <end position="120"/>
    </location>
</feature>
<name>A0A1T5AE62_9BACT</name>
<keyword evidence="4 7" id="KW-1133">Transmembrane helix</keyword>
<evidence type="ECO:0000313" key="8">
    <source>
        <dbReference type="EMBL" id="SKB33301.1"/>
    </source>
</evidence>
<gene>
    <name evidence="8" type="ORF">SAMN05660349_00639</name>
</gene>
<dbReference type="GO" id="GO:0010043">
    <property type="term" value="P:response to zinc ion"/>
    <property type="evidence" value="ECO:0007669"/>
    <property type="project" value="TreeGrafter"/>
</dbReference>
<dbReference type="SUPFAM" id="SSF81345">
    <property type="entry name" value="ABC transporter involved in vitamin B12 uptake, BtuC"/>
    <property type="match status" value="1"/>
</dbReference>
<keyword evidence="5 7" id="KW-0472">Membrane</keyword>
<dbReference type="RefSeq" id="WP_068181460.1">
    <property type="nucleotide sequence ID" value="NZ_FUYQ01000003.1"/>
</dbReference>
<accession>A0A1T5AE62</accession>
<feature type="transmembrane region" description="Helical" evidence="7">
    <location>
        <begin position="246"/>
        <end position="265"/>
    </location>
</feature>
<dbReference type="GO" id="GO:0055085">
    <property type="term" value="P:transmembrane transport"/>
    <property type="evidence" value="ECO:0007669"/>
    <property type="project" value="InterPro"/>
</dbReference>
<evidence type="ECO:0000256" key="4">
    <source>
        <dbReference type="ARBA" id="ARBA00022989"/>
    </source>
</evidence>
<feature type="transmembrane region" description="Helical" evidence="7">
    <location>
        <begin position="175"/>
        <end position="197"/>
    </location>
</feature>
<evidence type="ECO:0000313" key="9">
    <source>
        <dbReference type="Proteomes" id="UP000190852"/>
    </source>
</evidence>
<keyword evidence="9" id="KW-1185">Reference proteome</keyword>
<evidence type="ECO:0000256" key="6">
    <source>
        <dbReference type="RuleBase" id="RU003943"/>
    </source>
</evidence>
<keyword evidence="3 6" id="KW-0812">Transmembrane</keyword>
<evidence type="ECO:0000256" key="3">
    <source>
        <dbReference type="ARBA" id="ARBA00022692"/>
    </source>
</evidence>
<dbReference type="InterPro" id="IPR037294">
    <property type="entry name" value="ABC_BtuC-like"/>
</dbReference>
<dbReference type="CDD" id="cd06550">
    <property type="entry name" value="TM_ABC_iron-siderophores_like"/>
    <property type="match status" value="1"/>
</dbReference>
<evidence type="ECO:0000256" key="5">
    <source>
        <dbReference type="ARBA" id="ARBA00023136"/>
    </source>
</evidence>
<comment type="subcellular location">
    <subcellularLocation>
        <location evidence="6">Cell membrane</location>
        <topology evidence="6">Multi-pass membrane protein</topology>
    </subcellularLocation>
    <subcellularLocation>
        <location evidence="1">Membrane</location>
        <topology evidence="1">Multi-pass membrane protein</topology>
    </subcellularLocation>
</comment>
<organism evidence="8 9">
    <name type="scientific">Parabacteroides chartae</name>
    <dbReference type="NCBI Taxonomy" id="1037355"/>
    <lineage>
        <taxon>Bacteria</taxon>
        <taxon>Pseudomonadati</taxon>
        <taxon>Bacteroidota</taxon>
        <taxon>Bacteroidia</taxon>
        <taxon>Bacteroidales</taxon>
        <taxon>Tannerellaceae</taxon>
        <taxon>Parabacteroides</taxon>
    </lineage>
</organism>
<dbReference type="GO" id="GO:0043190">
    <property type="term" value="C:ATP-binding cassette (ABC) transporter complex"/>
    <property type="evidence" value="ECO:0007669"/>
    <property type="project" value="InterPro"/>
</dbReference>
<dbReference type="AlphaFoldDB" id="A0A1T5AE62"/>
<evidence type="ECO:0000256" key="2">
    <source>
        <dbReference type="ARBA" id="ARBA00008034"/>
    </source>
</evidence>
<dbReference type="PANTHER" id="PTHR30477">
    <property type="entry name" value="ABC-TRANSPORTER METAL-BINDING PROTEIN"/>
    <property type="match status" value="1"/>
</dbReference>
<proteinExistence type="inferred from homology"/>
<feature type="transmembrane region" description="Helical" evidence="7">
    <location>
        <begin position="218"/>
        <end position="240"/>
    </location>
</feature>
<evidence type="ECO:0000256" key="1">
    <source>
        <dbReference type="ARBA" id="ARBA00004141"/>
    </source>
</evidence>
<dbReference type="Proteomes" id="UP000190852">
    <property type="component" value="Unassembled WGS sequence"/>
</dbReference>
<dbReference type="PANTHER" id="PTHR30477:SF18">
    <property type="entry name" value="METAL TRANSPORT SYSTEM MEMBRANE PROTEIN CT_417-RELATED"/>
    <property type="match status" value="1"/>
</dbReference>
<sequence length="269" mass="29580">MTDLLQYAFFQNALIGSFLTAIACGIVGTYIVSRRLVFITGGITHASFGGLGIGFFAGINPILSALIFSILSAFGVEWVSRKQGVREDSAIAGFWSLGMALGVIAIFMTPGFAPNLSAYLFGNILTISYTDILWISILSVVLIVFFVLFHREILYVAFDNDFALTQRLPVKLVEYTMMCFIAITIVLSIRLVGIMLLMSMVTLPQITVNLFTSNFNKIIWGSIFIGFIGCLSGLILSYLLNVPSGAFIILVLVIFFLVAKGLLFFRKKQ</sequence>
<dbReference type="EMBL" id="FUYQ01000003">
    <property type="protein sequence ID" value="SKB33301.1"/>
    <property type="molecule type" value="Genomic_DNA"/>
</dbReference>
<dbReference type="InterPro" id="IPR001626">
    <property type="entry name" value="ABC_TroCD"/>
</dbReference>
<feature type="transmembrane region" description="Helical" evidence="7">
    <location>
        <begin position="53"/>
        <end position="74"/>
    </location>
</feature>
<dbReference type="Pfam" id="PF00950">
    <property type="entry name" value="ABC-3"/>
    <property type="match status" value="1"/>
</dbReference>
<evidence type="ECO:0000256" key="7">
    <source>
        <dbReference type="SAM" id="Phobius"/>
    </source>
</evidence>
<comment type="similarity">
    <text evidence="2 6">Belongs to the ABC-3 integral membrane protein family.</text>
</comment>
<feature type="transmembrane region" description="Helical" evidence="7">
    <location>
        <begin position="12"/>
        <end position="32"/>
    </location>
</feature>
<protein>
    <submittedName>
        <fullName evidence="8">Zinc transport system permease protein</fullName>
    </submittedName>
</protein>